<keyword evidence="2" id="KW-0677">Repeat</keyword>
<dbReference type="SMART" id="SM00612">
    <property type="entry name" value="Kelch"/>
    <property type="match status" value="3"/>
</dbReference>
<evidence type="ECO:0000313" key="4">
    <source>
        <dbReference type="EMBL" id="CAA2935054.1"/>
    </source>
</evidence>
<evidence type="ECO:0000256" key="2">
    <source>
        <dbReference type="ARBA" id="ARBA00022737"/>
    </source>
</evidence>
<dbReference type="PANTHER" id="PTHR46093:SF9">
    <property type="entry name" value="DCD DOMAIN-CONTAINING PROTEIN"/>
    <property type="match status" value="1"/>
</dbReference>
<dbReference type="InterPro" id="IPR015915">
    <property type="entry name" value="Kelch-typ_b-propeller"/>
</dbReference>
<comment type="caution">
    <text evidence="4">The sequence shown here is derived from an EMBL/GenBank/DDBJ whole genome shotgun (WGS) entry which is preliminary data.</text>
</comment>
<dbReference type="EMBL" id="CACTIH010000021">
    <property type="protein sequence ID" value="CAA2935054.1"/>
    <property type="molecule type" value="Genomic_DNA"/>
</dbReference>
<dbReference type="Gene3D" id="2.120.10.80">
    <property type="entry name" value="Kelch-type beta propeller"/>
    <property type="match status" value="2"/>
</dbReference>
<keyword evidence="1" id="KW-0880">Kelch repeat</keyword>
<feature type="region of interest" description="Disordered" evidence="3">
    <location>
        <begin position="404"/>
        <end position="427"/>
    </location>
</feature>
<dbReference type="OrthoDB" id="10251809at2759"/>
<evidence type="ECO:0000313" key="5">
    <source>
        <dbReference type="Proteomes" id="UP000594638"/>
    </source>
</evidence>
<evidence type="ECO:0000256" key="1">
    <source>
        <dbReference type="ARBA" id="ARBA00022441"/>
    </source>
</evidence>
<feature type="compositionally biased region" description="Polar residues" evidence="3">
    <location>
        <begin position="582"/>
        <end position="592"/>
    </location>
</feature>
<dbReference type="Pfam" id="PF01344">
    <property type="entry name" value="Kelch_1"/>
    <property type="match status" value="1"/>
</dbReference>
<proteinExistence type="predicted"/>
<reference evidence="4 5" key="1">
    <citation type="submission" date="2019-12" db="EMBL/GenBank/DDBJ databases">
        <authorList>
            <person name="Alioto T."/>
            <person name="Alioto T."/>
            <person name="Gomez Garrido J."/>
        </authorList>
    </citation>
    <scope>NUCLEOTIDE SEQUENCE [LARGE SCALE GENOMIC DNA]</scope>
</reference>
<feature type="region of interest" description="Disordered" evidence="3">
    <location>
        <begin position="579"/>
        <end position="600"/>
    </location>
</feature>
<dbReference type="InterPro" id="IPR006652">
    <property type="entry name" value="Kelch_1"/>
</dbReference>
<dbReference type="PANTHER" id="PTHR46093">
    <property type="entry name" value="ACYL-COA-BINDING DOMAIN-CONTAINING PROTEIN 5"/>
    <property type="match status" value="1"/>
</dbReference>
<evidence type="ECO:0000256" key="3">
    <source>
        <dbReference type="SAM" id="MobiDB-lite"/>
    </source>
</evidence>
<keyword evidence="5" id="KW-1185">Reference proteome</keyword>
<accession>A0A8S0P9M5</accession>
<protein>
    <submittedName>
        <fullName evidence="4">Acyl- -binding domain-containing 5-like</fullName>
    </submittedName>
</protein>
<organism evidence="4 5">
    <name type="scientific">Olea europaea subsp. europaea</name>
    <dbReference type="NCBI Taxonomy" id="158383"/>
    <lineage>
        <taxon>Eukaryota</taxon>
        <taxon>Viridiplantae</taxon>
        <taxon>Streptophyta</taxon>
        <taxon>Embryophyta</taxon>
        <taxon>Tracheophyta</taxon>
        <taxon>Spermatophyta</taxon>
        <taxon>Magnoliopsida</taxon>
        <taxon>eudicotyledons</taxon>
        <taxon>Gunneridae</taxon>
        <taxon>Pentapetalae</taxon>
        <taxon>asterids</taxon>
        <taxon>lamiids</taxon>
        <taxon>Lamiales</taxon>
        <taxon>Oleaceae</taxon>
        <taxon>Oleeae</taxon>
        <taxon>Olea</taxon>
    </lineage>
</organism>
<name>A0A8S0P9M5_OLEEU</name>
<dbReference type="SUPFAM" id="SSF117281">
    <property type="entry name" value="Kelch motif"/>
    <property type="match status" value="2"/>
</dbReference>
<sequence>MGSLEVEVTMKKATWLYPKVSGKNPSERWGHSACYFNGFIYIFGGCCGGVHFSDVLVCNLETMTWNILMTLGQGPRSRDSHSAVLIGHRMIVFGGTNGFKKVNDLHILDLHSREWTRPECHGNPPSPRESHTATLLNDDKLVIFGGSGEGESKYLNDLHILDLKTMGWTSLEVRGNVPAPRDSHSAVAIGNRIFVYGGDSGDRYQQDVNVFDMKTLNWSKLEAHGPSPGARAGHASVSIGTKVYVIGGVADKQYYNDVWVLDVIKSSWVQLDIGFQKPQGRFAHTATVTNSSIAIFGGCGEDERPLNELLILRVGVEHPMGHVDSTRRSLGNSNYKERKMFFRDADNNLQKKLFPGEYKDLATKDAEELEIISERSFRFSSDMLHPKRRRMSNSMLHDLKSKPDEHCLSLSRNSSPSKSDQEPTSQVHPKFLQRILNAGNSQPIHIPVTGSELQSVVPRTSQGVNLSSEHVHQRKPEHYRNIALTGASEVRCSGTDTTSAEAWKFHNLIGSEVHGQVDGAFDSGYLMTATVNGMIFRGVLFTPAPDLVARGAILGQNHAKNQATVLYRGHSQQPARVVGRGSHQSFGATHSGRSIPETRTPLMMSKDSGLKSELQGVVLTLGGPESDDGRSKLQ</sequence>
<dbReference type="Pfam" id="PF24681">
    <property type="entry name" value="Kelch_KLHDC2_KLHL20_DRC7"/>
    <property type="match status" value="1"/>
</dbReference>
<gene>
    <name evidence="4" type="ORF">OLEA9_A073363</name>
</gene>
<feature type="compositionally biased region" description="Low complexity" evidence="3">
    <location>
        <begin position="409"/>
        <end position="418"/>
    </location>
</feature>
<dbReference type="Proteomes" id="UP000594638">
    <property type="component" value="Unassembled WGS sequence"/>
</dbReference>
<dbReference type="Gramene" id="OE9A073363T2">
    <property type="protein sequence ID" value="OE9A073363C2"/>
    <property type="gene ID" value="OE9A073363"/>
</dbReference>
<dbReference type="AlphaFoldDB" id="A0A8S0P9M5"/>